<protein>
    <submittedName>
        <fullName evidence="1">Uncharacterized protein</fullName>
    </submittedName>
</protein>
<reference evidence="1" key="2">
    <citation type="submission" date="2020-09" db="EMBL/GenBank/DDBJ databases">
        <authorList>
            <person name="Sun Q."/>
            <person name="Ohkuma M."/>
        </authorList>
    </citation>
    <scope>NUCLEOTIDE SEQUENCE</scope>
    <source>
        <strain evidence="1">JCM 14371</strain>
    </source>
</reference>
<comment type="caution">
    <text evidence="1">The sequence shown here is derived from an EMBL/GenBank/DDBJ whole genome shotgun (WGS) entry which is preliminary data.</text>
</comment>
<name>A0A917PG55_9DEIO</name>
<evidence type="ECO:0000313" key="1">
    <source>
        <dbReference type="EMBL" id="GGJ75706.1"/>
    </source>
</evidence>
<evidence type="ECO:0000313" key="2">
    <source>
        <dbReference type="Proteomes" id="UP000635726"/>
    </source>
</evidence>
<sequence>MVERELVLADTAQVTLLAGVGMAVFDDADGAAMRTRKLVHGSLNHCRAQESTTTGTHKLTCGAYRAIFLIKSARKGAFFLTGAGGRYGVPGRVFPIQSVVRVAWPLLR</sequence>
<organism evidence="1 2">
    <name type="scientific">Deinococcus aquiradiocola</name>
    <dbReference type="NCBI Taxonomy" id="393059"/>
    <lineage>
        <taxon>Bacteria</taxon>
        <taxon>Thermotogati</taxon>
        <taxon>Deinococcota</taxon>
        <taxon>Deinococci</taxon>
        <taxon>Deinococcales</taxon>
        <taxon>Deinococcaceae</taxon>
        <taxon>Deinococcus</taxon>
    </lineage>
</organism>
<gene>
    <name evidence="1" type="ORF">GCM10008939_19900</name>
</gene>
<proteinExistence type="predicted"/>
<reference evidence="1" key="1">
    <citation type="journal article" date="2014" name="Int. J. Syst. Evol. Microbiol.">
        <title>Complete genome sequence of Corynebacterium casei LMG S-19264T (=DSM 44701T), isolated from a smear-ripened cheese.</title>
        <authorList>
            <consortium name="US DOE Joint Genome Institute (JGI-PGF)"/>
            <person name="Walter F."/>
            <person name="Albersmeier A."/>
            <person name="Kalinowski J."/>
            <person name="Ruckert C."/>
        </authorList>
    </citation>
    <scope>NUCLEOTIDE SEQUENCE</scope>
    <source>
        <strain evidence="1">JCM 14371</strain>
    </source>
</reference>
<keyword evidence="2" id="KW-1185">Reference proteome</keyword>
<dbReference type="Proteomes" id="UP000635726">
    <property type="component" value="Unassembled WGS sequence"/>
</dbReference>
<dbReference type="AlphaFoldDB" id="A0A917PG55"/>
<accession>A0A917PG55</accession>
<dbReference type="EMBL" id="BMOE01000005">
    <property type="protein sequence ID" value="GGJ75706.1"/>
    <property type="molecule type" value="Genomic_DNA"/>
</dbReference>